<organism evidence="1 2">
    <name type="scientific">Arthrobacter phage VroomVroom</name>
    <dbReference type="NCBI Taxonomy" id="3049371"/>
    <lineage>
        <taxon>Viruses</taxon>
        <taxon>Duplodnaviria</taxon>
        <taxon>Heunggongvirae</taxon>
        <taxon>Uroviricota</taxon>
        <taxon>Caudoviricetes</taxon>
        <taxon>Casidaviridae</taxon>
        <taxon>Hilgardvirus</taxon>
        <taxon>Hilgardvirus vroomvroom</taxon>
    </lineage>
</organism>
<protein>
    <submittedName>
        <fullName evidence="1">Uncharacterized protein</fullName>
    </submittedName>
</protein>
<dbReference type="Proteomes" id="UP001243977">
    <property type="component" value="Segment"/>
</dbReference>
<keyword evidence="2" id="KW-1185">Reference proteome</keyword>
<accession>A0AA49F9X6</accession>
<sequence>MHTPVTVVEAEKVAIKLTLAREEGWAISHEARRRTDDLLRVGRIESHEYAEEVLGQARDLLIADRRRSGRAWSAFREEWTAMVVPA</sequence>
<gene>
    <name evidence="1" type="primary">61</name>
    <name evidence="1" type="ORF">SEA_VROOMVROOM_61</name>
</gene>
<name>A0AA49F9X6_9CAUD</name>
<evidence type="ECO:0000313" key="2">
    <source>
        <dbReference type="Proteomes" id="UP001243977"/>
    </source>
</evidence>
<proteinExistence type="predicted"/>
<evidence type="ECO:0000313" key="1">
    <source>
        <dbReference type="EMBL" id="WIC90211.1"/>
    </source>
</evidence>
<reference evidence="1" key="1">
    <citation type="submission" date="2023-05" db="EMBL/GenBank/DDBJ databases">
        <authorList>
            <person name="Barden S."/>
            <person name="Berber-Pulido R."/>
            <person name="Bursulaya I."/>
            <person name="Chawla E."/>
            <person name="Critzer N.A."/>
            <person name="Dawson N.R."/>
            <person name="Deal M.M."/>
            <person name="Douglas K.A."/>
            <person name="Estampa J.P."/>
            <person name="Gowdy G.A."/>
            <person name="Hamid B."/>
            <person name="Hernandez E.R."/>
            <person name="Hoang R.L."/>
            <person name="Hughes A.L."/>
            <person name="Kim C.J."/>
            <person name="Kretschmer T.O."/>
            <person name="Le V.D."/>
            <person name="Li A."/>
            <person name="Li M."/>
            <person name="Lim J.M."/>
            <person name="Martin K.B."/>
            <person name="Martinez D.M."/>
            <person name="Nguyen A.H."/>
            <person name="Okumura J.H."/>
            <person name="Ortiz-Gomez D.E."/>
            <person name="Pan C."/>
            <person name="Pisipati K.L."/>
            <person name="Reyimjan D."/>
            <person name="Robles A."/>
            <person name="Rodriguez J.F."/>
            <person name="Sacristan A."/>
            <person name="Scriven S.P."/>
            <person name="Smith S.M."/>
            <person name="Tosasuk K."/>
            <person name="Tran K.A."/>
            <person name="Unanwa N.C."/>
            <person name="Vajragiri S."/>
            <person name="Vanderpool L.R."/>
            <person name="Vu T.T."/>
            <person name="Wang X."/>
            <person name="Wu F."/>
            <person name="Zhu Y.A."/>
            <person name="Nguyen M."/>
            <person name="Stephenson J.C."/>
            <person name="Zorawik M."/>
            <person name="Garza D.R."/>
            <person name="Reputana M.J."/>
            <person name="Al Banaa F.A."/>
            <person name="Reddi K."/>
            <person name="Freise A.C."/>
            <person name="Furlong K.P."/>
            <person name="Rudner A.D."/>
            <person name="Beyer A.R."/>
            <person name="Chong R.A."/>
            <person name="Edgington N.P."/>
            <person name="Garcia Costas A.M."/>
            <person name="Gibb B.P."/>
            <person name="Klyczek K.K."/>
            <person name="Swerdlow S.J."/>
            <person name="Garlena R.A."/>
            <person name="Russell D.A."/>
            <person name="Jacobs-Sera D."/>
            <person name="Hatfull G.F."/>
        </authorList>
    </citation>
    <scope>NUCLEOTIDE SEQUENCE</scope>
</reference>
<dbReference type="EMBL" id="OQ938592">
    <property type="protein sequence ID" value="WIC90211.1"/>
    <property type="molecule type" value="Genomic_DNA"/>
</dbReference>